<reference evidence="3" key="2">
    <citation type="submission" date="2019-10" db="EMBL/GenBank/DDBJ databases">
        <title>A de novo genome assembly of a pear dwarfing rootstock.</title>
        <authorList>
            <person name="Wang F."/>
            <person name="Wang J."/>
            <person name="Li S."/>
            <person name="Zhang Y."/>
            <person name="Fang M."/>
            <person name="Ma L."/>
            <person name="Zhao Y."/>
            <person name="Jiang S."/>
        </authorList>
    </citation>
    <scope>NUCLEOTIDE SEQUENCE [LARGE SCALE GENOMIC DNA]</scope>
</reference>
<evidence type="ECO:0000313" key="3">
    <source>
        <dbReference type="Proteomes" id="UP000327157"/>
    </source>
</evidence>
<protein>
    <submittedName>
        <fullName evidence="2">Uncharacterized protein</fullName>
    </submittedName>
</protein>
<name>A0A5N5I675_9ROSA</name>
<accession>A0A5N5I675</accession>
<organism evidence="2 3">
    <name type="scientific">Pyrus ussuriensis x Pyrus communis</name>
    <dbReference type="NCBI Taxonomy" id="2448454"/>
    <lineage>
        <taxon>Eukaryota</taxon>
        <taxon>Viridiplantae</taxon>
        <taxon>Streptophyta</taxon>
        <taxon>Embryophyta</taxon>
        <taxon>Tracheophyta</taxon>
        <taxon>Spermatophyta</taxon>
        <taxon>Magnoliopsida</taxon>
        <taxon>eudicotyledons</taxon>
        <taxon>Gunneridae</taxon>
        <taxon>Pentapetalae</taxon>
        <taxon>rosids</taxon>
        <taxon>fabids</taxon>
        <taxon>Rosales</taxon>
        <taxon>Rosaceae</taxon>
        <taxon>Amygdaloideae</taxon>
        <taxon>Maleae</taxon>
        <taxon>Pyrus</taxon>
    </lineage>
</organism>
<feature type="region of interest" description="Disordered" evidence="1">
    <location>
        <begin position="69"/>
        <end position="109"/>
    </location>
</feature>
<dbReference type="Proteomes" id="UP000327157">
    <property type="component" value="Chromosome 5"/>
</dbReference>
<comment type="caution">
    <text evidence="2">The sequence shown here is derived from an EMBL/GenBank/DDBJ whole genome shotgun (WGS) entry which is preliminary data.</text>
</comment>
<sequence length="205" mass="22805">MKAADQRGGSGDTPLHEFRCMEEPTTDCFLPLKPYKVEAARAQLSELCAELLLFLSKIKQLFVRGCDPPDEADDVSTNSKPPVKKTERYELSNEKPPIKKRARKELGSQTSSVDVITNSIDQSSTPSCISSIDGNVAMPMNDVSTYPICFGSEEEFLLSNEKYLGETEDFSLPVEASLILDFEWWLGTVESPQEQLGCDQLLVDE</sequence>
<feature type="compositionally biased region" description="Basic and acidic residues" evidence="1">
    <location>
        <begin position="84"/>
        <end position="97"/>
    </location>
</feature>
<proteinExistence type="predicted"/>
<dbReference type="AlphaFoldDB" id="A0A5N5I675"/>
<dbReference type="EMBL" id="SMOL01000004">
    <property type="protein sequence ID" value="KAB2635288.1"/>
    <property type="molecule type" value="Genomic_DNA"/>
</dbReference>
<evidence type="ECO:0000256" key="1">
    <source>
        <dbReference type="SAM" id="MobiDB-lite"/>
    </source>
</evidence>
<evidence type="ECO:0000313" key="2">
    <source>
        <dbReference type="EMBL" id="KAB2635288.1"/>
    </source>
</evidence>
<reference evidence="2 3" key="3">
    <citation type="submission" date="2019-11" db="EMBL/GenBank/DDBJ databases">
        <title>A de novo genome assembly of a pear dwarfing rootstock.</title>
        <authorList>
            <person name="Wang F."/>
            <person name="Wang J."/>
            <person name="Li S."/>
            <person name="Zhang Y."/>
            <person name="Fang M."/>
            <person name="Ma L."/>
            <person name="Zhao Y."/>
            <person name="Jiang S."/>
        </authorList>
    </citation>
    <scope>NUCLEOTIDE SEQUENCE [LARGE SCALE GENOMIC DNA]</scope>
    <source>
        <strain evidence="2">S2</strain>
        <tissue evidence="2">Leaf</tissue>
    </source>
</reference>
<gene>
    <name evidence="2" type="ORF">D8674_025822</name>
</gene>
<keyword evidence="3" id="KW-1185">Reference proteome</keyword>
<reference evidence="2 3" key="1">
    <citation type="submission" date="2019-09" db="EMBL/GenBank/DDBJ databases">
        <authorList>
            <person name="Ou C."/>
        </authorList>
    </citation>
    <scope>NUCLEOTIDE SEQUENCE [LARGE SCALE GENOMIC DNA]</scope>
    <source>
        <strain evidence="2">S2</strain>
        <tissue evidence="2">Leaf</tissue>
    </source>
</reference>